<accession>W2TNS9</accession>
<keyword evidence="10" id="KW-0347">Helicase</keyword>
<keyword evidence="14" id="KW-0539">Nucleus</keyword>
<dbReference type="GO" id="GO:0008094">
    <property type="term" value="F:ATP-dependent activity, acting on DNA"/>
    <property type="evidence" value="ECO:0007669"/>
    <property type="project" value="TreeGrafter"/>
</dbReference>
<evidence type="ECO:0000256" key="18">
    <source>
        <dbReference type="SAM" id="MobiDB-lite"/>
    </source>
</evidence>
<evidence type="ECO:0000256" key="13">
    <source>
        <dbReference type="ARBA" id="ARBA00023204"/>
    </source>
</evidence>
<keyword evidence="22" id="KW-1185">Reference proteome</keyword>
<dbReference type="Gene3D" id="3.40.50.10810">
    <property type="entry name" value="Tandem AAA-ATPase domain"/>
    <property type="match status" value="1"/>
</dbReference>
<evidence type="ECO:0000256" key="7">
    <source>
        <dbReference type="ARBA" id="ARBA00022763"/>
    </source>
</evidence>
<evidence type="ECO:0000256" key="4">
    <source>
        <dbReference type="ARBA" id="ARBA00015341"/>
    </source>
</evidence>
<dbReference type="GO" id="GO:0006283">
    <property type="term" value="P:transcription-coupled nucleotide-excision repair"/>
    <property type="evidence" value="ECO:0007669"/>
    <property type="project" value="TreeGrafter"/>
</dbReference>
<dbReference type="STRING" id="51031.W2TNS9"/>
<evidence type="ECO:0000256" key="9">
    <source>
        <dbReference type="ARBA" id="ARBA00022801"/>
    </source>
</evidence>
<comment type="similarity">
    <text evidence="2">Belongs to the SNF2/RAD54 helicase family.</text>
</comment>
<evidence type="ECO:0000256" key="8">
    <source>
        <dbReference type="ARBA" id="ARBA00022776"/>
    </source>
</evidence>
<dbReference type="PANTHER" id="PTHR45629:SF7">
    <property type="entry name" value="DNA EXCISION REPAIR PROTEIN ERCC-6-RELATED"/>
    <property type="match status" value="1"/>
</dbReference>
<feature type="region of interest" description="Disordered" evidence="18">
    <location>
        <begin position="730"/>
        <end position="764"/>
    </location>
</feature>
<evidence type="ECO:0000256" key="17">
    <source>
        <dbReference type="ARBA" id="ARBA00029956"/>
    </source>
</evidence>
<keyword evidence="11" id="KW-0067">ATP-binding</keyword>
<dbReference type="AlphaFoldDB" id="W2TNS9"/>
<dbReference type="InterPro" id="IPR027417">
    <property type="entry name" value="P-loop_NTPase"/>
</dbReference>
<dbReference type="InterPro" id="IPR001650">
    <property type="entry name" value="Helicase_C-like"/>
</dbReference>
<dbReference type="InterPro" id="IPR058951">
    <property type="entry name" value="WHD_Rad26_CSB-like"/>
</dbReference>
<comment type="function">
    <text evidence="16">Involved in mitotic DNA repair and meiotic recombination. Functions in the recombinational DNA repair pathway. Essential for interhomolog gene conversion (GC), but may have a less important role in intersister GC than spn-A/Rad51. In the presence of DNA, spn-A/Rad51 enhances the ATPase activity of okr/Rad54.</text>
</comment>
<dbReference type="InterPro" id="IPR000330">
    <property type="entry name" value="SNF2_N"/>
</dbReference>
<protein>
    <recommendedName>
        <fullName evidence="4">DNA repair and recombination protein RAD54-like</fullName>
    </recommendedName>
    <alternativeName>
        <fullName evidence="17">Protein okra</fullName>
    </alternativeName>
</protein>
<evidence type="ECO:0000256" key="15">
    <source>
        <dbReference type="ARBA" id="ARBA00023306"/>
    </source>
</evidence>
<organism evidence="21 22">
    <name type="scientific">Necator americanus</name>
    <name type="common">Human hookworm</name>
    <dbReference type="NCBI Taxonomy" id="51031"/>
    <lineage>
        <taxon>Eukaryota</taxon>
        <taxon>Metazoa</taxon>
        <taxon>Ecdysozoa</taxon>
        <taxon>Nematoda</taxon>
        <taxon>Chromadorea</taxon>
        <taxon>Rhabditida</taxon>
        <taxon>Rhabditina</taxon>
        <taxon>Rhabditomorpha</taxon>
        <taxon>Strongyloidea</taxon>
        <taxon>Ancylostomatidae</taxon>
        <taxon>Bunostominae</taxon>
        <taxon>Necator</taxon>
    </lineage>
</organism>
<evidence type="ECO:0000256" key="12">
    <source>
        <dbReference type="ARBA" id="ARBA00023125"/>
    </source>
</evidence>
<proteinExistence type="inferred from homology"/>
<dbReference type="Pfam" id="PF00176">
    <property type="entry name" value="SNF2-rel_dom"/>
    <property type="match status" value="1"/>
</dbReference>
<dbReference type="PANTHER" id="PTHR45629">
    <property type="entry name" value="SNF2/RAD54 FAMILY MEMBER"/>
    <property type="match status" value="1"/>
</dbReference>
<evidence type="ECO:0000256" key="10">
    <source>
        <dbReference type="ARBA" id="ARBA00022806"/>
    </source>
</evidence>
<feature type="compositionally biased region" description="Polar residues" evidence="18">
    <location>
        <begin position="781"/>
        <end position="792"/>
    </location>
</feature>
<dbReference type="OMA" id="NYMNFKG"/>
<feature type="domain" description="Helicase ATP-binding" evidence="19">
    <location>
        <begin position="209"/>
        <end position="386"/>
    </location>
</feature>
<dbReference type="GO" id="GO:0005524">
    <property type="term" value="F:ATP binding"/>
    <property type="evidence" value="ECO:0007669"/>
    <property type="project" value="InterPro"/>
</dbReference>
<dbReference type="KEGG" id="nai:NECAME_01957"/>
<dbReference type="CDD" id="cd18000">
    <property type="entry name" value="DEXHc_ERCC6"/>
    <property type="match status" value="1"/>
</dbReference>
<reference evidence="22" key="1">
    <citation type="journal article" date="2014" name="Nat. Genet.">
        <title>Genome of the human hookworm Necator americanus.</title>
        <authorList>
            <person name="Tang Y.T."/>
            <person name="Gao X."/>
            <person name="Rosa B.A."/>
            <person name="Abubucker S."/>
            <person name="Hallsworth-Pepin K."/>
            <person name="Martin J."/>
            <person name="Tyagi R."/>
            <person name="Heizer E."/>
            <person name="Zhang X."/>
            <person name="Bhonagiri-Palsikar V."/>
            <person name="Minx P."/>
            <person name="Warren W.C."/>
            <person name="Wang Q."/>
            <person name="Zhan B."/>
            <person name="Hotez P.J."/>
            <person name="Sternberg P.W."/>
            <person name="Dougall A."/>
            <person name="Gaze S.T."/>
            <person name="Mulvenna J."/>
            <person name="Sotillo J."/>
            <person name="Ranganathan S."/>
            <person name="Rabelo E.M."/>
            <person name="Wilson R.K."/>
            <person name="Felgner P.L."/>
            <person name="Bethony J."/>
            <person name="Hawdon J.M."/>
            <person name="Gasser R.B."/>
            <person name="Loukas A."/>
            <person name="Mitreva M."/>
        </authorList>
    </citation>
    <scope>NUCLEOTIDE SEQUENCE [LARGE SCALE GENOMIC DNA]</scope>
</reference>
<dbReference type="CDD" id="cd18793">
    <property type="entry name" value="SF2_C_SNF"/>
    <property type="match status" value="1"/>
</dbReference>
<keyword evidence="6" id="KW-0547">Nucleotide-binding</keyword>
<evidence type="ECO:0000256" key="14">
    <source>
        <dbReference type="ARBA" id="ARBA00023242"/>
    </source>
</evidence>
<evidence type="ECO:0000256" key="3">
    <source>
        <dbReference type="ARBA" id="ARBA00011467"/>
    </source>
</evidence>
<dbReference type="FunFam" id="3.40.50.10810:FF:000094">
    <property type="entry name" value="DNA excision repair protein ERCC-6"/>
    <property type="match status" value="1"/>
</dbReference>
<keyword evidence="9" id="KW-0378">Hydrolase</keyword>
<evidence type="ECO:0000256" key="16">
    <source>
        <dbReference type="ARBA" id="ARBA00024776"/>
    </source>
</evidence>
<dbReference type="InterPro" id="IPR014001">
    <property type="entry name" value="Helicase_ATP-bd"/>
</dbReference>
<keyword evidence="5" id="KW-0132">Cell division</keyword>
<name>W2TNS9_NECAM</name>
<evidence type="ECO:0000313" key="22">
    <source>
        <dbReference type="Proteomes" id="UP000053676"/>
    </source>
</evidence>
<dbReference type="EMBL" id="KI658411">
    <property type="protein sequence ID" value="ETN82672.1"/>
    <property type="molecule type" value="Genomic_DNA"/>
</dbReference>
<evidence type="ECO:0000256" key="2">
    <source>
        <dbReference type="ARBA" id="ARBA00007025"/>
    </source>
</evidence>
<dbReference type="GO" id="GO:0016787">
    <property type="term" value="F:hydrolase activity"/>
    <property type="evidence" value="ECO:0007669"/>
    <property type="project" value="UniProtKB-KW"/>
</dbReference>
<dbReference type="Pfam" id="PF00271">
    <property type="entry name" value="Helicase_C"/>
    <property type="match status" value="1"/>
</dbReference>
<dbReference type="GO" id="GO:0005634">
    <property type="term" value="C:nucleus"/>
    <property type="evidence" value="ECO:0007669"/>
    <property type="project" value="TreeGrafter"/>
</dbReference>
<dbReference type="OrthoDB" id="448448at2759"/>
<dbReference type="InterPro" id="IPR049730">
    <property type="entry name" value="SNF2/RAD54-like_C"/>
</dbReference>
<dbReference type="Proteomes" id="UP000053676">
    <property type="component" value="Unassembled WGS sequence"/>
</dbReference>
<feature type="compositionally biased region" description="Basic and acidic residues" evidence="18">
    <location>
        <begin position="793"/>
        <end position="802"/>
    </location>
</feature>
<dbReference type="Pfam" id="PF25875">
    <property type="entry name" value="WHD_Rad26_CSB"/>
    <property type="match status" value="1"/>
</dbReference>
<dbReference type="SMART" id="SM00490">
    <property type="entry name" value="HELICc"/>
    <property type="match status" value="1"/>
</dbReference>
<feature type="region of interest" description="Disordered" evidence="18">
    <location>
        <begin position="781"/>
        <end position="847"/>
    </location>
</feature>
<keyword evidence="8" id="KW-0498">Mitosis</keyword>
<comment type="subcellular location">
    <subcellularLocation>
        <location evidence="1">Nucleus</location>
    </subcellularLocation>
</comment>
<evidence type="ECO:0000256" key="6">
    <source>
        <dbReference type="ARBA" id="ARBA00022741"/>
    </source>
</evidence>
<sequence length="1031" mass="117124">MAKTGRVLLETHPDLTMETNKPSIDELNIPGVSTRDLDVVEKNILQNILGEDGDSRPDFDLFSRVDSSGKSHCATSPSNFGSSTVSGRISDEEYVPVDSECETMSEGSYTEMGDTDNVSLKVYTRFVVYTISDAPIRERHQKLSKPKRILKAFVDDSNDADFEERLRTTVSSENDDDSNYKELTESLRISRQVWDRLYKYQKKGVVWLSGLHEQYVGGILADEMGLGKTIQVIAFLRALDESQNQDNYMNFKGLGPCLVICPSTLLRQWVNEIHHWMPRCRVAVFHSSGTFKGSKRALLNKMAINRRGGSILVTTYSTFQKHSKLLLPISWHYVILDEGHKIRNAKAQISQTVKQLHTPCRLILSGTPLQNSLPEIWSLMDFVYCGKLNSLDTFTERFAIPITQGGYANATKQQLATAYKCAVVLRDAISPYILRRLKKDVKKSLDLPEKNEKVLFCELSSEQRRLYSDYLSSRECRNIFKGRLDPFVGLTLLRKLCNHPDLVSGGPNRHGDFDEIEDPTKAFGHPERSGKMRVLLQLLTIWKEQGGEKALVFSQSREMLDILEKRLQNDGFTYLRMDGNTNIGSRQTRVQMFNEDPNIFIFLLTTRVGGLGINLTAANKVVIFDPDWNPSTDTQAKERSWRIGQERAVTVYRLLCAGTIEEKVYHRQIFKQFLANRILKDPKQRQFFKTNDLHDLFSLSDVQKDALTETGTLFASETSEIRKGNFFDDNRKKHKKSKKTGKTVEEDSKDETLPSLSDQKKAELRERARRLARNLCSTTCKEGEASTSTTENSSKRCDDKHQNRNSVSVVEASTSDLGSRDETTRRKTKEMSRTESDRKSSAEKSAEDKSNEDFVLSCLLKSAGVRCAIEHDDLVAEKPSEYLIEKEAAAVANNAAKALGKRSNRSFVREFRAKFPPSSGTVLSTSTSTVEHVPFSGEKHGDSLFAAIHARKRKANEGRASEVVVKDKYVAMAEKIRDFLVNCGGKAFTEMIFETFKDEFKDEMPKLRAILRKLCNFDHLKREWHLRNEYI</sequence>
<feature type="compositionally biased region" description="Basic and acidic residues" evidence="18">
    <location>
        <begin position="818"/>
        <end position="847"/>
    </location>
</feature>
<evidence type="ECO:0000259" key="19">
    <source>
        <dbReference type="PROSITE" id="PS51192"/>
    </source>
</evidence>
<comment type="subunit">
    <text evidence="3">Interacts (via N-terminus) with spn-A/Rad51.</text>
</comment>
<evidence type="ECO:0000256" key="11">
    <source>
        <dbReference type="ARBA" id="ARBA00022840"/>
    </source>
</evidence>
<evidence type="ECO:0000259" key="20">
    <source>
        <dbReference type="PROSITE" id="PS51194"/>
    </source>
</evidence>
<evidence type="ECO:0000256" key="1">
    <source>
        <dbReference type="ARBA" id="ARBA00004123"/>
    </source>
</evidence>
<keyword evidence="13" id="KW-0234">DNA repair</keyword>
<dbReference type="PROSITE" id="PS51192">
    <property type="entry name" value="HELICASE_ATP_BIND_1"/>
    <property type="match status" value="1"/>
</dbReference>
<keyword evidence="12" id="KW-0238">DNA-binding</keyword>
<keyword evidence="7" id="KW-0227">DNA damage</keyword>
<dbReference type="GO" id="GO:0051301">
    <property type="term" value="P:cell division"/>
    <property type="evidence" value="ECO:0007669"/>
    <property type="project" value="UniProtKB-KW"/>
</dbReference>
<keyword evidence="15" id="KW-0131">Cell cycle</keyword>
<feature type="compositionally biased region" description="Polar residues" evidence="18">
    <location>
        <begin position="804"/>
        <end position="817"/>
    </location>
</feature>
<feature type="domain" description="Helicase C-terminal" evidence="20">
    <location>
        <begin position="534"/>
        <end position="694"/>
    </location>
</feature>
<dbReference type="PROSITE" id="PS51194">
    <property type="entry name" value="HELICASE_CTER"/>
    <property type="match status" value="1"/>
</dbReference>
<dbReference type="InterPro" id="IPR038718">
    <property type="entry name" value="SNF2-like_sf"/>
</dbReference>
<gene>
    <name evidence="21" type="ORF">NECAME_01957</name>
</gene>
<evidence type="ECO:0000313" key="21">
    <source>
        <dbReference type="EMBL" id="ETN82672.1"/>
    </source>
</evidence>
<feature type="compositionally biased region" description="Basic and acidic residues" evidence="18">
    <location>
        <begin position="742"/>
        <end position="764"/>
    </location>
</feature>
<dbReference type="SMART" id="SM00487">
    <property type="entry name" value="DEXDc"/>
    <property type="match status" value="1"/>
</dbReference>
<dbReference type="InterPro" id="IPR050496">
    <property type="entry name" value="SNF2_RAD54_helicase_repair"/>
</dbReference>
<dbReference type="SUPFAM" id="SSF52540">
    <property type="entry name" value="P-loop containing nucleoside triphosphate hydrolases"/>
    <property type="match status" value="2"/>
</dbReference>
<feature type="compositionally biased region" description="Basic residues" evidence="18">
    <location>
        <begin position="732"/>
        <end position="741"/>
    </location>
</feature>
<dbReference type="Gene3D" id="3.40.50.300">
    <property type="entry name" value="P-loop containing nucleotide triphosphate hydrolases"/>
    <property type="match status" value="1"/>
</dbReference>
<evidence type="ECO:0000256" key="5">
    <source>
        <dbReference type="ARBA" id="ARBA00022618"/>
    </source>
</evidence>